<dbReference type="KEGG" id="tet:TTHERM_00592700"/>
<evidence type="ECO:0000256" key="1">
    <source>
        <dbReference type="SAM" id="Coils"/>
    </source>
</evidence>
<feature type="coiled-coil region" evidence="1">
    <location>
        <begin position="640"/>
        <end position="752"/>
    </location>
</feature>
<proteinExistence type="predicted"/>
<sequence>MKVNSYKIKSEEDLQRNVSTTPSFQKLQQKILNIQQKNDTQDQIQSSFSKSCNHKTASNSTDTSQYSCRDNFTHSEYSSCTNLDSQFNKKSQVYAKEQSYCSVREVSPLTQKLYDPPKLDQHQQQLKPPRYHTPTRDSIKSNDAVGQKQKTLTKTESKNSQKLGNQTSQKITNYSNSKRENSNKSNQINIESSPNIRKGSLSSQSKANKGKIEESNKKLKEGVTEKDKKIIEKIQKKLQNKSPISKSLKENRSNIKQFNDKHQIFSEQHLNQDQRLTRYENLLQKTPKNYEKAFEIKDCGAYLNCKSSSEEDNETNFQQNFLSNLKEKLNEENQLINEQLQKLDKKMIPNQKDIQKTALQSHLNISTKDLNCVNQYPPQTCIQSQSQIQHDLKQCQLDRLSSSNQDQKNNIFQNMNSTARKQSIPNLEVNKDKLNLEGFQEQLNRNNQIIGQIQHSSNLRLMDNKIFKNLSNSSSSESIKKQKLIISEQTKYTKQTNFDDLNKSPVAETRATSSKSTKYISNPLSYEKDLNNRFSTEDKSHDYANSTDEDLFSCYSLASRSNKNNTIQAKSNQLSANNLENIMHLYQPGEYCNKSNHNKENMILDQKKQNITDRDSSKSEQAAALCSTFRQCVNGNQEQINDLKCQIKQFQYENQQLKSLVQKQENQSFLNKKIISENKVQIQKIEQQNQQLIQKNKQLTDKLQKYEEALQFTKTESTKQQKEMQNKLQDRINQLQSALGNKSAEADQLRVDLSKIQQTVDLQIEKTNSQQIKIKNLEQLVSEYSKIESKLFELEDIHESVKMQNQSLQQQIEQCHQLEQKYYQILLEVKKSQQNQKSKVVEFSQVIDAYLKLTECIITEKEPSVDVLVGHRRKRSSFLEIKKPEDIQSLTIQLENDNMKQKIKEQSEIILTYIKGSSEKVQSVLDQSRSLLDKLSDYYMQKFGNGII</sequence>
<keyword evidence="1" id="KW-0175">Coiled coil</keyword>
<gene>
    <name evidence="3" type="ORF">TTHERM_00592700</name>
</gene>
<evidence type="ECO:0000313" key="4">
    <source>
        <dbReference type="Proteomes" id="UP000009168"/>
    </source>
</evidence>
<feature type="coiled-coil region" evidence="1">
    <location>
        <begin position="319"/>
        <end position="346"/>
    </location>
</feature>
<feature type="compositionally biased region" description="Polar residues" evidence="2">
    <location>
        <begin position="187"/>
        <end position="207"/>
    </location>
</feature>
<feature type="region of interest" description="Disordered" evidence="2">
    <location>
        <begin position="113"/>
        <end position="223"/>
    </location>
</feature>
<evidence type="ECO:0000256" key="2">
    <source>
        <dbReference type="SAM" id="MobiDB-lite"/>
    </source>
</evidence>
<evidence type="ECO:0000313" key="3">
    <source>
        <dbReference type="EMBL" id="EAR91384.2"/>
    </source>
</evidence>
<protein>
    <submittedName>
        <fullName evidence="3">Uncharacterized protein</fullName>
    </submittedName>
</protein>
<feature type="compositionally biased region" description="Basic and acidic residues" evidence="2">
    <location>
        <begin position="210"/>
        <end position="223"/>
    </location>
</feature>
<reference evidence="4" key="1">
    <citation type="journal article" date="2006" name="PLoS Biol.">
        <title>Macronuclear genome sequence of the ciliate Tetrahymena thermophila, a model eukaryote.</title>
        <authorList>
            <person name="Eisen J.A."/>
            <person name="Coyne R.S."/>
            <person name="Wu M."/>
            <person name="Wu D."/>
            <person name="Thiagarajan M."/>
            <person name="Wortman J.R."/>
            <person name="Badger J.H."/>
            <person name="Ren Q."/>
            <person name="Amedeo P."/>
            <person name="Jones K.M."/>
            <person name="Tallon L.J."/>
            <person name="Delcher A.L."/>
            <person name="Salzberg S.L."/>
            <person name="Silva J.C."/>
            <person name="Haas B.J."/>
            <person name="Majoros W.H."/>
            <person name="Farzad M."/>
            <person name="Carlton J.M."/>
            <person name="Smith R.K. Jr."/>
            <person name="Garg J."/>
            <person name="Pearlman R.E."/>
            <person name="Karrer K.M."/>
            <person name="Sun L."/>
            <person name="Manning G."/>
            <person name="Elde N.C."/>
            <person name="Turkewitz A.P."/>
            <person name="Asai D.J."/>
            <person name="Wilkes D.E."/>
            <person name="Wang Y."/>
            <person name="Cai H."/>
            <person name="Collins K."/>
            <person name="Stewart B.A."/>
            <person name="Lee S.R."/>
            <person name="Wilamowska K."/>
            <person name="Weinberg Z."/>
            <person name="Ruzzo W.L."/>
            <person name="Wloga D."/>
            <person name="Gaertig J."/>
            <person name="Frankel J."/>
            <person name="Tsao C.-C."/>
            <person name="Gorovsky M.A."/>
            <person name="Keeling P.J."/>
            <person name="Waller R.F."/>
            <person name="Patron N.J."/>
            <person name="Cherry J.M."/>
            <person name="Stover N.A."/>
            <person name="Krieger C.J."/>
            <person name="del Toro C."/>
            <person name="Ryder H.F."/>
            <person name="Williamson S.C."/>
            <person name="Barbeau R.A."/>
            <person name="Hamilton E.P."/>
            <person name="Orias E."/>
        </authorList>
    </citation>
    <scope>NUCLEOTIDE SEQUENCE [LARGE SCALE GENOMIC DNA]</scope>
    <source>
        <strain evidence="4">SB210</strain>
    </source>
</reference>
<dbReference type="GeneID" id="7833467"/>
<keyword evidence="4" id="KW-1185">Reference proteome</keyword>
<organism evidence="3 4">
    <name type="scientific">Tetrahymena thermophila (strain SB210)</name>
    <dbReference type="NCBI Taxonomy" id="312017"/>
    <lineage>
        <taxon>Eukaryota</taxon>
        <taxon>Sar</taxon>
        <taxon>Alveolata</taxon>
        <taxon>Ciliophora</taxon>
        <taxon>Intramacronucleata</taxon>
        <taxon>Oligohymenophorea</taxon>
        <taxon>Hymenostomatida</taxon>
        <taxon>Tetrahymenina</taxon>
        <taxon>Tetrahymenidae</taxon>
        <taxon>Tetrahymena</taxon>
    </lineage>
</organism>
<feature type="coiled-coil region" evidence="1">
    <location>
        <begin position="777"/>
        <end position="821"/>
    </location>
</feature>
<dbReference type="Proteomes" id="UP000009168">
    <property type="component" value="Unassembled WGS sequence"/>
</dbReference>
<feature type="region of interest" description="Disordered" evidence="2">
    <location>
        <begin position="1"/>
        <end position="22"/>
    </location>
</feature>
<dbReference type="RefSeq" id="XP_001011629.2">
    <property type="nucleotide sequence ID" value="XM_001011629.2"/>
</dbReference>
<dbReference type="EMBL" id="GG662781">
    <property type="protein sequence ID" value="EAR91384.2"/>
    <property type="molecule type" value="Genomic_DNA"/>
</dbReference>
<dbReference type="HOGENOM" id="CLU_305150_0_0_1"/>
<dbReference type="InParanoid" id="Q232M8"/>
<feature type="compositionally biased region" description="Polar residues" evidence="2">
    <location>
        <begin position="160"/>
        <end position="172"/>
    </location>
</feature>
<accession>Q232M8</accession>
<name>Q232M8_TETTS</name>
<dbReference type="AlphaFoldDB" id="Q232M8"/>